<comment type="caution">
    <text evidence="2">The sequence shown here is derived from an EMBL/GenBank/DDBJ whole genome shotgun (WGS) entry which is preliminary data.</text>
</comment>
<evidence type="ECO:0000256" key="1">
    <source>
        <dbReference type="SAM" id="MobiDB-lite"/>
    </source>
</evidence>
<reference evidence="2" key="1">
    <citation type="journal article" date="2023" name="Mol. Phylogenet. Evol.">
        <title>Genome-scale phylogeny and comparative genomics of the fungal order Sordariales.</title>
        <authorList>
            <person name="Hensen N."/>
            <person name="Bonometti L."/>
            <person name="Westerberg I."/>
            <person name="Brannstrom I.O."/>
            <person name="Guillou S."/>
            <person name="Cros-Aarteil S."/>
            <person name="Calhoun S."/>
            <person name="Haridas S."/>
            <person name="Kuo A."/>
            <person name="Mondo S."/>
            <person name="Pangilinan J."/>
            <person name="Riley R."/>
            <person name="LaButti K."/>
            <person name="Andreopoulos B."/>
            <person name="Lipzen A."/>
            <person name="Chen C."/>
            <person name="Yan M."/>
            <person name="Daum C."/>
            <person name="Ng V."/>
            <person name="Clum A."/>
            <person name="Steindorff A."/>
            <person name="Ohm R.A."/>
            <person name="Martin F."/>
            <person name="Silar P."/>
            <person name="Natvig D.O."/>
            <person name="Lalanne C."/>
            <person name="Gautier V."/>
            <person name="Ament-Velasquez S.L."/>
            <person name="Kruys A."/>
            <person name="Hutchinson M.I."/>
            <person name="Powell A.J."/>
            <person name="Barry K."/>
            <person name="Miller A.N."/>
            <person name="Grigoriev I.V."/>
            <person name="Debuchy R."/>
            <person name="Gladieux P."/>
            <person name="Hiltunen Thoren M."/>
            <person name="Johannesson H."/>
        </authorList>
    </citation>
    <scope>NUCLEOTIDE SEQUENCE</scope>
    <source>
        <strain evidence="2">PSN324</strain>
    </source>
</reference>
<feature type="region of interest" description="Disordered" evidence="1">
    <location>
        <begin position="1"/>
        <end position="74"/>
    </location>
</feature>
<feature type="compositionally biased region" description="Basic and acidic residues" evidence="1">
    <location>
        <begin position="33"/>
        <end position="44"/>
    </location>
</feature>
<sequence length="74" mass="8108">MSEIVDSLKDLVDPSRRESATAPSYDPNTRGPYPDHKPASEHEQLATPVTKEAEDPARAEQTNLSLDKSAETSK</sequence>
<dbReference type="EMBL" id="MU865007">
    <property type="protein sequence ID" value="KAK4460625.1"/>
    <property type="molecule type" value="Genomic_DNA"/>
</dbReference>
<feature type="compositionally biased region" description="Basic and acidic residues" evidence="1">
    <location>
        <begin position="1"/>
        <end position="19"/>
    </location>
</feature>
<name>A0AAV9HKZ2_9PEZI</name>
<protein>
    <submittedName>
        <fullName evidence="2">Uncharacterized protein</fullName>
    </submittedName>
</protein>
<evidence type="ECO:0000313" key="3">
    <source>
        <dbReference type="Proteomes" id="UP001321749"/>
    </source>
</evidence>
<gene>
    <name evidence="2" type="ORF">QBC42DRAFT_271855</name>
</gene>
<reference evidence="2" key="2">
    <citation type="submission" date="2023-06" db="EMBL/GenBank/DDBJ databases">
        <authorList>
            <consortium name="Lawrence Berkeley National Laboratory"/>
            <person name="Mondo S.J."/>
            <person name="Hensen N."/>
            <person name="Bonometti L."/>
            <person name="Westerberg I."/>
            <person name="Brannstrom I.O."/>
            <person name="Guillou S."/>
            <person name="Cros-Aarteil S."/>
            <person name="Calhoun S."/>
            <person name="Haridas S."/>
            <person name="Kuo A."/>
            <person name="Pangilinan J."/>
            <person name="Riley R."/>
            <person name="Labutti K."/>
            <person name="Andreopoulos B."/>
            <person name="Lipzen A."/>
            <person name="Chen C."/>
            <person name="Yanf M."/>
            <person name="Daum C."/>
            <person name="Ng V."/>
            <person name="Clum A."/>
            <person name="Steindorff A."/>
            <person name="Ohm R."/>
            <person name="Martin F."/>
            <person name="Silar P."/>
            <person name="Natvig D."/>
            <person name="Lalanne C."/>
            <person name="Gautier V."/>
            <person name="Ament-Velasquez S.L."/>
            <person name="Kruys A."/>
            <person name="Hutchinson M.I."/>
            <person name="Powell A.J."/>
            <person name="Barry K."/>
            <person name="Miller A.N."/>
            <person name="Grigoriev I.V."/>
            <person name="Debuchy R."/>
            <person name="Gladieux P."/>
            <person name="Thoren M.H."/>
            <person name="Johannesson H."/>
        </authorList>
    </citation>
    <scope>NUCLEOTIDE SEQUENCE</scope>
    <source>
        <strain evidence="2">PSN324</strain>
    </source>
</reference>
<dbReference type="AlphaFoldDB" id="A0AAV9HKZ2"/>
<evidence type="ECO:0000313" key="2">
    <source>
        <dbReference type="EMBL" id="KAK4460625.1"/>
    </source>
</evidence>
<proteinExistence type="predicted"/>
<keyword evidence="3" id="KW-1185">Reference proteome</keyword>
<dbReference type="Proteomes" id="UP001321749">
    <property type="component" value="Unassembled WGS sequence"/>
</dbReference>
<accession>A0AAV9HKZ2</accession>
<organism evidence="2 3">
    <name type="scientific">Cladorrhinum samala</name>
    <dbReference type="NCBI Taxonomy" id="585594"/>
    <lineage>
        <taxon>Eukaryota</taxon>
        <taxon>Fungi</taxon>
        <taxon>Dikarya</taxon>
        <taxon>Ascomycota</taxon>
        <taxon>Pezizomycotina</taxon>
        <taxon>Sordariomycetes</taxon>
        <taxon>Sordariomycetidae</taxon>
        <taxon>Sordariales</taxon>
        <taxon>Podosporaceae</taxon>
        <taxon>Cladorrhinum</taxon>
    </lineage>
</organism>